<dbReference type="FunFam" id="2.60.120.1440:FF:000001">
    <property type="entry name" value="Putative anti-sigma factor"/>
    <property type="match status" value="1"/>
</dbReference>
<protein>
    <submittedName>
        <fullName evidence="3">DUF4974 domain-containing protein</fullName>
    </submittedName>
</protein>
<name>A0A3S1D042_9BACT</name>
<reference evidence="3" key="1">
    <citation type="submission" date="2020-05" db="EMBL/GenBank/DDBJ databases">
        <title>Chitinophaga laudate sp. nov., isolated from a tropical peat swamp.</title>
        <authorList>
            <person name="Goh C.B.S."/>
            <person name="Lee M.S."/>
            <person name="Parimannan S."/>
            <person name="Pasbakhsh P."/>
            <person name="Yule C.M."/>
            <person name="Rajandas H."/>
            <person name="Loke S."/>
            <person name="Croft L."/>
            <person name="Tan J.B.L."/>
        </authorList>
    </citation>
    <scope>NUCLEOTIDE SEQUENCE</scope>
    <source>
        <strain evidence="3">Mgbs1</strain>
    </source>
</reference>
<dbReference type="GO" id="GO:0016989">
    <property type="term" value="F:sigma factor antagonist activity"/>
    <property type="evidence" value="ECO:0007669"/>
    <property type="project" value="TreeGrafter"/>
</dbReference>
<comment type="caution">
    <text evidence="3">The sequence shown here is derived from an EMBL/GenBank/DDBJ whole genome shotgun (WGS) entry which is preliminary data.</text>
</comment>
<proteinExistence type="predicted"/>
<dbReference type="InterPro" id="IPR032508">
    <property type="entry name" value="FecR_C"/>
</dbReference>
<dbReference type="AlphaFoldDB" id="A0A3S1D042"/>
<dbReference type="Proteomes" id="UP000281028">
    <property type="component" value="Unassembled WGS sequence"/>
</dbReference>
<dbReference type="OrthoDB" id="704021at2"/>
<dbReference type="PANTHER" id="PTHR30273">
    <property type="entry name" value="PERIPLASMIC SIGNAL SENSOR AND SIGMA FACTOR ACTIVATOR FECR-RELATED"/>
    <property type="match status" value="1"/>
</dbReference>
<feature type="domain" description="Protein FecR C-terminal" evidence="2">
    <location>
        <begin position="322"/>
        <end position="386"/>
    </location>
</feature>
<evidence type="ECO:0000259" key="1">
    <source>
        <dbReference type="Pfam" id="PF04773"/>
    </source>
</evidence>
<organism evidence="3 4">
    <name type="scientific">Chitinophaga solisilvae</name>
    <dbReference type="NCBI Taxonomy" id="1233460"/>
    <lineage>
        <taxon>Bacteria</taxon>
        <taxon>Pseudomonadati</taxon>
        <taxon>Bacteroidota</taxon>
        <taxon>Chitinophagia</taxon>
        <taxon>Chitinophagales</taxon>
        <taxon>Chitinophagaceae</taxon>
        <taxon>Chitinophaga</taxon>
    </lineage>
</organism>
<dbReference type="Pfam" id="PF16344">
    <property type="entry name" value="FecR_C"/>
    <property type="match status" value="1"/>
</dbReference>
<dbReference type="InterPro" id="IPR006860">
    <property type="entry name" value="FecR"/>
</dbReference>
<feature type="domain" description="FecR protein" evidence="1">
    <location>
        <begin position="184"/>
        <end position="278"/>
    </location>
</feature>
<evidence type="ECO:0000313" key="3">
    <source>
        <dbReference type="EMBL" id="NSL90894.1"/>
    </source>
</evidence>
<evidence type="ECO:0000313" key="4">
    <source>
        <dbReference type="Proteomes" id="UP000281028"/>
    </source>
</evidence>
<accession>A0A3S1D042</accession>
<dbReference type="Gene3D" id="3.55.50.30">
    <property type="match status" value="1"/>
</dbReference>
<dbReference type="PANTHER" id="PTHR30273:SF2">
    <property type="entry name" value="PROTEIN FECR"/>
    <property type="match status" value="1"/>
</dbReference>
<dbReference type="InterPro" id="IPR012373">
    <property type="entry name" value="Ferrdict_sens_TM"/>
</dbReference>
<keyword evidence="4" id="KW-1185">Reference proteome</keyword>
<evidence type="ECO:0000259" key="2">
    <source>
        <dbReference type="Pfam" id="PF16344"/>
    </source>
</evidence>
<dbReference type="Gene3D" id="2.60.120.1440">
    <property type="match status" value="1"/>
</dbReference>
<dbReference type="Pfam" id="PF04773">
    <property type="entry name" value="FecR"/>
    <property type="match status" value="1"/>
</dbReference>
<dbReference type="EMBL" id="RIAR02000001">
    <property type="protein sequence ID" value="NSL90894.1"/>
    <property type="molecule type" value="Genomic_DNA"/>
</dbReference>
<gene>
    <name evidence="3" type="ORF">ECE50_028985</name>
</gene>
<sequence length="391" mass="43462">MQEDRLHYLFHRAVGGSITAEERQELHALLADNSYRRQYNELFAQLPSLTATQEDVFRPQEADALFNKIKAATNMEAARKAVIPLTTWWACIAAGIALLLGFIGYRLFIHTPSAPVSLATALSPRKAGNVMLVLSDGRQIPLDSNQQHTVIRQQGAKAVSTDTGTLTYTAQPVPGEAAAIAYNTLTTPRGKHFKIVLPDGTRVWLNAASSLHYPTVFSEGQRKVTLSGEAYFEVAADSRKPFVVSTTGQTIRVLGTAFNVKAYTDESYTRTTLVEGRISITPENSNSPVLLSPGEQATWENNQLQIIKTDPQEATSWITGLFYFSDTELSVVLHQLQRWYDIDVDYASLPPGRLYGQLPRNTPLPQLLRAIEKTSNIKFKLNNDRLSVERQ</sequence>